<proteinExistence type="predicted"/>
<protein>
    <recommendedName>
        <fullName evidence="2">HEPN domain-containing protein</fullName>
    </recommendedName>
</protein>
<dbReference type="Gene3D" id="1.20.120.330">
    <property type="entry name" value="Nucleotidyltransferases domain 2"/>
    <property type="match status" value="1"/>
</dbReference>
<dbReference type="EMBL" id="DSGB01000004">
    <property type="protein sequence ID" value="HER95616.1"/>
    <property type="molecule type" value="Genomic_DNA"/>
</dbReference>
<name>A0A7V2F5Q6_RHOMR</name>
<evidence type="ECO:0008006" key="2">
    <source>
        <dbReference type="Google" id="ProtNLM"/>
    </source>
</evidence>
<sequence>METYFLSLPERQQRAQALLGSSRQALELAWQMQQQGQWAEAAAQTLQALKQALQAFLLFHNASLPEDASLRDYWRRAVPLASSLELFANRTEMLEALVAALTDGRVPSVAEREAVRAAWYVARNTLTTLLGELPALLHPESST</sequence>
<accession>A0A7V2F5Q6</accession>
<gene>
    <name evidence="1" type="ORF">ENO59_03740</name>
</gene>
<comment type="caution">
    <text evidence="1">The sequence shown here is derived from an EMBL/GenBank/DDBJ whole genome shotgun (WGS) entry which is preliminary data.</text>
</comment>
<evidence type="ECO:0000313" key="1">
    <source>
        <dbReference type="EMBL" id="HER95616.1"/>
    </source>
</evidence>
<organism evidence="1">
    <name type="scientific">Rhodothermus marinus</name>
    <name type="common">Rhodothermus obamensis</name>
    <dbReference type="NCBI Taxonomy" id="29549"/>
    <lineage>
        <taxon>Bacteria</taxon>
        <taxon>Pseudomonadati</taxon>
        <taxon>Rhodothermota</taxon>
        <taxon>Rhodothermia</taxon>
        <taxon>Rhodothermales</taxon>
        <taxon>Rhodothermaceae</taxon>
        <taxon>Rhodothermus</taxon>
    </lineage>
</organism>
<dbReference type="AlphaFoldDB" id="A0A7V2F5Q6"/>
<reference evidence="1" key="1">
    <citation type="journal article" date="2020" name="mSystems">
        <title>Genome- and Community-Level Interaction Insights into Carbon Utilization and Element Cycling Functions of Hydrothermarchaeota in Hydrothermal Sediment.</title>
        <authorList>
            <person name="Zhou Z."/>
            <person name="Liu Y."/>
            <person name="Xu W."/>
            <person name="Pan J."/>
            <person name="Luo Z.H."/>
            <person name="Li M."/>
        </authorList>
    </citation>
    <scope>NUCLEOTIDE SEQUENCE [LARGE SCALE GENOMIC DNA]</scope>
    <source>
        <strain evidence="1">SpSt-143</strain>
    </source>
</reference>